<keyword evidence="3" id="KW-1185">Reference proteome</keyword>
<dbReference type="PANTHER" id="PTHR38444:SF1">
    <property type="entry name" value="ENTEROBACTIN BIOSYNTHESIS PROTEIN YBDZ"/>
    <property type="match status" value="1"/>
</dbReference>
<dbReference type="Pfam" id="PF03621">
    <property type="entry name" value="MbtH"/>
    <property type="match status" value="1"/>
</dbReference>
<dbReference type="SMART" id="SM00923">
    <property type="entry name" value="MbtH"/>
    <property type="match status" value="1"/>
</dbReference>
<sequence>MPLFDEDDMTITYLVVVNHEEQHSIWPTGRDIPDGWLSTGFTGKIDACLAEVERVWTDMRPLSLRKAMDTAAVR</sequence>
<gene>
    <name evidence="2" type="ORF">FEF34_16660</name>
</gene>
<comment type="caution">
    <text evidence="2">The sequence shown here is derived from an EMBL/GenBank/DDBJ whole genome shotgun (WGS) entry which is preliminary data.</text>
</comment>
<protein>
    <submittedName>
        <fullName evidence="2">MbtH family NRPS accessory protein</fullName>
    </submittedName>
</protein>
<feature type="domain" description="MbtH-like" evidence="1">
    <location>
        <begin position="4"/>
        <end position="54"/>
    </location>
</feature>
<dbReference type="EMBL" id="VAWE01000001">
    <property type="protein sequence ID" value="TLQ44536.1"/>
    <property type="molecule type" value="Genomic_DNA"/>
</dbReference>
<dbReference type="GO" id="GO:0019290">
    <property type="term" value="P:siderophore biosynthetic process"/>
    <property type="evidence" value="ECO:0007669"/>
    <property type="project" value="TreeGrafter"/>
</dbReference>
<dbReference type="Proteomes" id="UP000305921">
    <property type="component" value="Unassembled WGS sequence"/>
</dbReference>
<dbReference type="OrthoDB" id="7584480at2"/>
<evidence type="ECO:0000259" key="1">
    <source>
        <dbReference type="SMART" id="SM00923"/>
    </source>
</evidence>
<dbReference type="InterPro" id="IPR038020">
    <property type="entry name" value="MbtH-like_sf"/>
</dbReference>
<dbReference type="PANTHER" id="PTHR38444">
    <property type="entry name" value="ENTEROBACTIN BIOSYNTHESIS PROTEIN YBDZ"/>
    <property type="match status" value="1"/>
</dbReference>
<evidence type="ECO:0000313" key="3">
    <source>
        <dbReference type="Proteomes" id="UP000305921"/>
    </source>
</evidence>
<dbReference type="InterPro" id="IPR037407">
    <property type="entry name" value="MLP_fam"/>
</dbReference>
<name>A0A5R9E3Y1_9ACTN</name>
<evidence type="ECO:0000313" key="2">
    <source>
        <dbReference type="EMBL" id="TLQ44536.1"/>
    </source>
</evidence>
<dbReference type="AlphaFoldDB" id="A0A5R9E3Y1"/>
<dbReference type="SUPFAM" id="SSF160582">
    <property type="entry name" value="MbtH-like"/>
    <property type="match status" value="1"/>
</dbReference>
<organism evidence="2 3">
    <name type="scientific">Streptomyces marianii</name>
    <dbReference type="NCBI Taxonomy" id="1817406"/>
    <lineage>
        <taxon>Bacteria</taxon>
        <taxon>Bacillati</taxon>
        <taxon>Actinomycetota</taxon>
        <taxon>Actinomycetes</taxon>
        <taxon>Kitasatosporales</taxon>
        <taxon>Streptomycetaceae</taxon>
        <taxon>Streptomyces</taxon>
    </lineage>
</organism>
<dbReference type="Gene3D" id="3.90.820.10">
    <property type="entry name" value="Structural Genomics, Unknown Function 30-nov-00 1gh9 Mol_id"/>
    <property type="match status" value="1"/>
</dbReference>
<accession>A0A5R9E3Y1</accession>
<reference evidence="2 3" key="1">
    <citation type="submission" date="2019-05" db="EMBL/GenBank/DDBJ databases">
        <title>Streptomyces marianii sp. nov., a novel marine actinomycete from southern coast of India.</title>
        <authorList>
            <person name="Iniyan A.M."/>
            <person name="Wink J."/>
            <person name="Ramprasad E."/>
            <person name="Ramana C.V."/>
            <person name="Bunk B."/>
            <person name="Sproer C."/>
            <person name="Joseph F.-J.R.S."/>
            <person name="Vincent S.G.P."/>
        </authorList>
    </citation>
    <scope>NUCLEOTIDE SEQUENCE [LARGE SCALE GENOMIC DNA]</scope>
    <source>
        <strain evidence="2 3">ICN19</strain>
    </source>
</reference>
<dbReference type="GO" id="GO:0005829">
    <property type="term" value="C:cytosol"/>
    <property type="evidence" value="ECO:0007669"/>
    <property type="project" value="TreeGrafter"/>
</dbReference>
<dbReference type="InterPro" id="IPR005153">
    <property type="entry name" value="MbtH-like_dom"/>
</dbReference>
<proteinExistence type="predicted"/>
<dbReference type="RefSeq" id="WP_138053896.1">
    <property type="nucleotide sequence ID" value="NZ_VAWE01000001.1"/>
</dbReference>